<dbReference type="InterPro" id="IPR013830">
    <property type="entry name" value="SGNH_hydro"/>
</dbReference>
<feature type="domain" description="SGNH hydrolase-type esterase" evidence="1">
    <location>
        <begin position="4"/>
        <end position="186"/>
    </location>
</feature>
<gene>
    <name evidence="2" type="ORF">ELX58_00590</name>
</gene>
<dbReference type="GO" id="GO:0016787">
    <property type="term" value="F:hydrolase activity"/>
    <property type="evidence" value="ECO:0007669"/>
    <property type="project" value="UniProtKB-KW"/>
</dbReference>
<dbReference type="AlphaFoldDB" id="A0A4P6ZKE6"/>
<keyword evidence="3" id="KW-1185">Reference proteome</keyword>
<reference evidence="3" key="1">
    <citation type="submission" date="2018-12" db="EMBL/GenBank/DDBJ databases">
        <title>A new species of lactobacillus.</title>
        <authorList>
            <person name="Jian Y."/>
            <person name="Xin L."/>
            <person name="Hong Z.J."/>
            <person name="Ming L.Z."/>
            <person name="Hong X.Z."/>
        </authorList>
    </citation>
    <scope>NUCLEOTIDE SEQUENCE [LARGE SCALE GENOMIC DNA]</scope>
    <source>
        <strain evidence="3">HSLZ-75</strain>
    </source>
</reference>
<evidence type="ECO:0000313" key="3">
    <source>
        <dbReference type="Proteomes" id="UP000294321"/>
    </source>
</evidence>
<dbReference type="KEGG" id="lji:ELX58_00590"/>
<dbReference type="RefSeq" id="WP_133441255.1">
    <property type="nucleotide sequence ID" value="NZ_CP034726.1"/>
</dbReference>
<evidence type="ECO:0000259" key="1">
    <source>
        <dbReference type="Pfam" id="PF13472"/>
    </source>
</evidence>
<proteinExistence type="predicted"/>
<accession>A0A4P6ZKE6</accession>
<organism evidence="2 3">
    <name type="scientific">Acetilactobacillus jinshanensis</name>
    <dbReference type="NCBI Taxonomy" id="1720083"/>
    <lineage>
        <taxon>Bacteria</taxon>
        <taxon>Bacillati</taxon>
        <taxon>Bacillota</taxon>
        <taxon>Bacilli</taxon>
        <taxon>Lactobacillales</taxon>
        <taxon>Lactobacillaceae</taxon>
        <taxon>Acetilactobacillus</taxon>
    </lineage>
</organism>
<dbReference type="CDD" id="cd00229">
    <property type="entry name" value="SGNH_hydrolase"/>
    <property type="match status" value="1"/>
</dbReference>
<protein>
    <submittedName>
        <fullName evidence="2">SGNH/GDSL hydrolase family protein</fullName>
    </submittedName>
</protein>
<sequence length="199" mass="22977">MLVALGDSVTRGFDGYHDLFTGTYPQDLEKILGEKVINQGVDAASLSGPFLGDMTSQLRNTHFPQYRGVILFYGTNDYDHTDHNLKQISAALKKNLKYLHKNYPKLKIWGVLPLTRYDFYKNDDNVKNAVGFTFKQLLNTLEKTYQKCHVPVLNWEEDPRPIINDNNYKQRLNDSHVHPTRATYQLIAERIAKFIKAND</sequence>
<keyword evidence="2" id="KW-0378">Hydrolase</keyword>
<name>A0A4P6ZKE6_9LACO</name>
<dbReference type="SUPFAM" id="SSF52266">
    <property type="entry name" value="SGNH hydrolase"/>
    <property type="match status" value="1"/>
</dbReference>
<dbReference type="Proteomes" id="UP000294321">
    <property type="component" value="Chromosome"/>
</dbReference>
<evidence type="ECO:0000313" key="2">
    <source>
        <dbReference type="EMBL" id="QBP17710.1"/>
    </source>
</evidence>
<dbReference type="EMBL" id="CP034726">
    <property type="protein sequence ID" value="QBP17710.1"/>
    <property type="molecule type" value="Genomic_DNA"/>
</dbReference>
<dbReference type="Pfam" id="PF13472">
    <property type="entry name" value="Lipase_GDSL_2"/>
    <property type="match status" value="1"/>
</dbReference>
<dbReference type="Gene3D" id="3.40.50.1110">
    <property type="entry name" value="SGNH hydrolase"/>
    <property type="match status" value="1"/>
</dbReference>
<dbReference type="OrthoDB" id="2311671at2"/>
<dbReference type="InterPro" id="IPR036514">
    <property type="entry name" value="SGNH_hydro_sf"/>
</dbReference>